<keyword evidence="3" id="KW-1185">Reference proteome</keyword>
<protein>
    <submittedName>
        <fullName evidence="2">Uncharacterized protein</fullName>
    </submittedName>
</protein>
<evidence type="ECO:0000256" key="1">
    <source>
        <dbReference type="SAM" id="MobiDB-lite"/>
    </source>
</evidence>
<evidence type="ECO:0000313" key="2">
    <source>
        <dbReference type="EMBL" id="AKC02774.1"/>
    </source>
</evidence>
<dbReference type="Proteomes" id="UP000033020">
    <property type="component" value="Segment"/>
</dbReference>
<accession>A0A0E3T6G5</accession>
<feature type="region of interest" description="Disordered" evidence="1">
    <location>
        <begin position="1"/>
        <end position="20"/>
    </location>
</feature>
<name>A0A0E3T6G5_9CAUD</name>
<organism evidence="2 3">
    <name type="scientific">Gordonia phage GordTnk2</name>
    <dbReference type="NCBI Taxonomy" id="1622192"/>
    <lineage>
        <taxon>Viruses</taxon>
        <taxon>Duplodnaviria</taxon>
        <taxon>Heunggongvirae</taxon>
        <taxon>Uroviricota</taxon>
        <taxon>Caudoviricetes</taxon>
        <taxon>Gordtnkvirus</taxon>
        <taxon>Gordtnkvirus gordtnk2</taxon>
    </lineage>
</organism>
<gene>
    <name evidence="2" type="ORF">GordTnk2_34</name>
</gene>
<dbReference type="KEGG" id="vg:26795081"/>
<proteinExistence type="predicted"/>
<sequence>MNVSPEHEAEIWKRKQEQESAENNTIRVWSFDLAKQRMAADLDGKPITLTVDLDELEKFSVTGKITLTVPDVILGQMVEIYGIVVRFSFLRGRDEYGVATKELVEHLKNKGIRQDTQ</sequence>
<reference evidence="2 3" key="1">
    <citation type="journal article" date="2015" name="Sci. Rep.">
        <title>Bacteriophages of wastewater foaming-associated filamentous Gordonia reduce host levels in raw activated sludge.</title>
        <authorList>
            <person name="Liu M."/>
            <person name="Gill J.J."/>
            <person name="Young R."/>
            <person name="Summer E.J."/>
        </authorList>
    </citation>
    <scope>NUCLEOTIDE SEQUENCE [LARGE SCALE GENOMIC DNA]</scope>
</reference>
<dbReference type="EMBL" id="KP790008">
    <property type="protein sequence ID" value="AKC02774.1"/>
    <property type="molecule type" value="Genomic_DNA"/>
</dbReference>
<dbReference type="RefSeq" id="YP_009223942.1">
    <property type="nucleotide sequence ID" value="NC_029074.1"/>
</dbReference>
<feature type="compositionally biased region" description="Basic and acidic residues" evidence="1">
    <location>
        <begin position="1"/>
        <end position="18"/>
    </location>
</feature>
<dbReference type="GeneID" id="26795081"/>
<evidence type="ECO:0000313" key="3">
    <source>
        <dbReference type="Proteomes" id="UP000033020"/>
    </source>
</evidence>